<accession>A0AAN6PVL0</accession>
<feature type="non-terminal residue" evidence="1">
    <location>
        <position position="1"/>
    </location>
</feature>
<name>A0AAN6PVL0_9PEZI</name>
<sequence>VRPSEMETPFVGWAGEAMRTAARVLAVPALLDEFGRAWYFCEVKENGGGRGGGNGDERERSIAELMLWMLRQLAEDDERHGVRARWKLAPANVPCLLYGKFWDAFIHRYPEALGLFQQCGLPGP</sequence>
<comment type="caution">
    <text evidence="1">The sequence shown here is derived from an EMBL/GenBank/DDBJ whole genome shotgun (WGS) entry which is preliminary data.</text>
</comment>
<dbReference type="AlphaFoldDB" id="A0AAN6PVL0"/>
<reference evidence="1" key="2">
    <citation type="submission" date="2023-05" db="EMBL/GenBank/DDBJ databases">
        <authorList>
            <consortium name="Lawrence Berkeley National Laboratory"/>
            <person name="Steindorff A."/>
            <person name="Hensen N."/>
            <person name="Bonometti L."/>
            <person name="Westerberg I."/>
            <person name="Brannstrom I.O."/>
            <person name="Guillou S."/>
            <person name="Cros-Aarteil S."/>
            <person name="Calhoun S."/>
            <person name="Haridas S."/>
            <person name="Kuo A."/>
            <person name="Mondo S."/>
            <person name="Pangilinan J."/>
            <person name="Riley R."/>
            <person name="Labutti K."/>
            <person name="Andreopoulos B."/>
            <person name="Lipzen A."/>
            <person name="Chen C."/>
            <person name="Yanf M."/>
            <person name="Daum C."/>
            <person name="Ng V."/>
            <person name="Clum A."/>
            <person name="Ohm R."/>
            <person name="Martin F."/>
            <person name="Silar P."/>
            <person name="Natvig D."/>
            <person name="Lalanne C."/>
            <person name="Gautier V."/>
            <person name="Ament-Velasquez S.L."/>
            <person name="Kruys A."/>
            <person name="Hutchinson M.I."/>
            <person name="Powell A.J."/>
            <person name="Barry K."/>
            <person name="Miller A.N."/>
            <person name="Grigoriev I.V."/>
            <person name="Debuchy R."/>
            <person name="Gladieux P."/>
            <person name="Thoren M.H."/>
            <person name="Johannesson H."/>
        </authorList>
    </citation>
    <scope>NUCLEOTIDE SEQUENCE</scope>
    <source>
        <strain evidence="1">CBS 757.83</strain>
    </source>
</reference>
<dbReference type="EMBL" id="MU863655">
    <property type="protein sequence ID" value="KAK4098760.1"/>
    <property type="molecule type" value="Genomic_DNA"/>
</dbReference>
<evidence type="ECO:0000313" key="1">
    <source>
        <dbReference type="EMBL" id="KAK4098760.1"/>
    </source>
</evidence>
<organism evidence="1 2">
    <name type="scientific">Parathielavia hyrcaniae</name>
    <dbReference type="NCBI Taxonomy" id="113614"/>
    <lineage>
        <taxon>Eukaryota</taxon>
        <taxon>Fungi</taxon>
        <taxon>Dikarya</taxon>
        <taxon>Ascomycota</taxon>
        <taxon>Pezizomycotina</taxon>
        <taxon>Sordariomycetes</taxon>
        <taxon>Sordariomycetidae</taxon>
        <taxon>Sordariales</taxon>
        <taxon>Chaetomiaceae</taxon>
        <taxon>Parathielavia</taxon>
    </lineage>
</organism>
<gene>
    <name evidence="1" type="ORF">N658DRAFT_397059</name>
</gene>
<feature type="non-terminal residue" evidence="1">
    <location>
        <position position="124"/>
    </location>
</feature>
<keyword evidence="2" id="KW-1185">Reference proteome</keyword>
<proteinExistence type="predicted"/>
<protein>
    <submittedName>
        <fullName evidence="1">Uncharacterized protein</fullName>
    </submittedName>
</protein>
<reference evidence="1" key="1">
    <citation type="journal article" date="2023" name="Mol. Phylogenet. Evol.">
        <title>Genome-scale phylogeny and comparative genomics of the fungal order Sordariales.</title>
        <authorList>
            <person name="Hensen N."/>
            <person name="Bonometti L."/>
            <person name="Westerberg I."/>
            <person name="Brannstrom I.O."/>
            <person name="Guillou S."/>
            <person name="Cros-Aarteil S."/>
            <person name="Calhoun S."/>
            <person name="Haridas S."/>
            <person name="Kuo A."/>
            <person name="Mondo S."/>
            <person name="Pangilinan J."/>
            <person name="Riley R."/>
            <person name="LaButti K."/>
            <person name="Andreopoulos B."/>
            <person name="Lipzen A."/>
            <person name="Chen C."/>
            <person name="Yan M."/>
            <person name="Daum C."/>
            <person name="Ng V."/>
            <person name="Clum A."/>
            <person name="Steindorff A."/>
            <person name="Ohm R.A."/>
            <person name="Martin F."/>
            <person name="Silar P."/>
            <person name="Natvig D.O."/>
            <person name="Lalanne C."/>
            <person name="Gautier V."/>
            <person name="Ament-Velasquez S.L."/>
            <person name="Kruys A."/>
            <person name="Hutchinson M.I."/>
            <person name="Powell A.J."/>
            <person name="Barry K."/>
            <person name="Miller A.N."/>
            <person name="Grigoriev I.V."/>
            <person name="Debuchy R."/>
            <person name="Gladieux P."/>
            <person name="Hiltunen Thoren M."/>
            <person name="Johannesson H."/>
        </authorList>
    </citation>
    <scope>NUCLEOTIDE SEQUENCE</scope>
    <source>
        <strain evidence="1">CBS 757.83</strain>
    </source>
</reference>
<evidence type="ECO:0000313" key="2">
    <source>
        <dbReference type="Proteomes" id="UP001305647"/>
    </source>
</evidence>
<dbReference type="Proteomes" id="UP001305647">
    <property type="component" value="Unassembled WGS sequence"/>
</dbReference>